<dbReference type="EMBL" id="CP020932">
    <property type="protein sequence ID" value="ARM86180.1"/>
    <property type="molecule type" value="Genomic_DNA"/>
</dbReference>
<dbReference type="AlphaFoldDB" id="A0A1W6KFJ4"/>
<keyword evidence="2" id="KW-0614">Plasmid</keyword>
<evidence type="ECO:0000313" key="3">
    <source>
        <dbReference type="Proteomes" id="UP000193100"/>
    </source>
</evidence>
<keyword evidence="1" id="KW-0732">Signal</keyword>
<reference evidence="2 3" key="1">
    <citation type="submission" date="2017-04" db="EMBL/GenBank/DDBJ databases">
        <title>Genome Sequence of Marinobacter salarius strain SMR5 Isolated from a culture of the Diatom Skeletonema marinoi.</title>
        <authorList>
            <person name="Topel M."/>
            <person name="Pinder M.I.M."/>
            <person name="Johansson O.N."/>
            <person name="Kourtchenko O."/>
            <person name="Godhe A."/>
            <person name="Clarke A.K."/>
        </authorList>
    </citation>
    <scope>NUCLEOTIDE SEQUENCE [LARGE SCALE GENOMIC DNA]</scope>
    <source>
        <strain evidence="2 3">SMR5</strain>
        <plasmid evidence="3">Plasmid psmr5</plasmid>
    </source>
</reference>
<dbReference type="Proteomes" id="UP000193100">
    <property type="component" value="Plasmid pSMR5"/>
</dbReference>
<feature type="chain" id="PRO_5012845742" description="DUF4251 domain-containing protein" evidence="1">
    <location>
        <begin position="36"/>
        <end position="193"/>
    </location>
</feature>
<feature type="signal peptide" evidence="1">
    <location>
        <begin position="1"/>
        <end position="35"/>
    </location>
</feature>
<evidence type="ECO:0000256" key="1">
    <source>
        <dbReference type="SAM" id="SignalP"/>
    </source>
</evidence>
<evidence type="ECO:0000313" key="2">
    <source>
        <dbReference type="EMBL" id="ARM86180.1"/>
    </source>
</evidence>
<protein>
    <recommendedName>
        <fullName evidence="4">DUF4251 domain-containing protein</fullName>
    </recommendedName>
</protein>
<accession>A0A1W6KFJ4</accession>
<evidence type="ECO:0008006" key="4">
    <source>
        <dbReference type="Google" id="ProtNLM"/>
    </source>
</evidence>
<name>A0A1W6KFJ4_9GAMM</name>
<sequence length="193" mass="21772">MIGDDSFIRLRYAAMTMTRISTLLALFLSASFAHANPALLGIEPHITTVGELRAKNENVEMIVEVTPEFGGPIYRIEGSDTGAEDVYEARFIFNRNGIPVAMTGVFARAKFDHINLILGTRYKLLHHNNRPGIENRLRSAWYQTNDRADTMVSVTAPKGSDKVYVTYANQATRNRIQASLDGNFEPTEVYWWQ</sequence>
<proteinExistence type="predicted"/>
<geneLocation type="plasmid" evidence="3">
    <name>psmr5</name>
</geneLocation>
<organism evidence="2 3">
    <name type="scientific">Marinobacter salarius</name>
    <dbReference type="NCBI Taxonomy" id="1420917"/>
    <lineage>
        <taxon>Bacteria</taxon>
        <taxon>Pseudomonadati</taxon>
        <taxon>Pseudomonadota</taxon>
        <taxon>Gammaproteobacteria</taxon>
        <taxon>Pseudomonadales</taxon>
        <taxon>Marinobacteraceae</taxon>
        <taxon>Marinobacter</taxon>
    </lineage>
</organism>
<gene>
    <name evidence="2" type="ORF">MARSALSMR5_04160</name>
</gene>